<evidence type="ECO:0000313" key="1">
    <source>
        <dbReference type="EMBL" id="KAJ0202623.1"/>
    </source>
</evidence>
<dbReference type="AlphaFoldDB" id="A0A9R1VCN8"/>
<evidence type="ECO:0000313" key="2">
    <source>
        <dbReference type="Proteomes" id="UP000235145"/>
    </source>
</evidence>
<gene>
    <name evidence="1" type="ORF">LSAT_V11C500241000</name>
</gene>
<organism evidence="1 2">
    <name type="scientific">Lactuca sativa</name>
    <name type="common">Garden lettuce</name>
    <dbReference type="NCBI Taxonomy" id="4236"/>
    <lineage>
        <taxon>Eukaryota</taxon>
        <taxon>Viridiplantae</taxon>
        <taxon>Streptophyta</taxon>
        <taxon>Embryophyta</taxon>
        <taxon>Tracheophyta</taxon>
        <taxon>Spermatophyta</taxon>
        <taxon>Magnoliopsida</taxon>
        <taxon>eudicotyledons</taxon>
        <taxon>Gunneridae</taxon>
        <taxon>Pentapetalae</taxon>
        <taxon>asterids</taxon>
        <taxon>campanulids</taxon>
        <taxon>Asterales</taxon>
        <taxon>Asteraceae</taxon>
        <taxon>Cichorioideae</taxon>
        <taxon>Cichorieae</taxon>
        <taxon>Lactucinae</taxon>
        <taxon>Lactuca</taxon>
    </lineage>
</organism>
<reference evidence="1 2" key="1">
    <citation type="journal article" date="2017" name="Nat. Commun.">
        <title>Genome assembly with in vitro proximity ligation data and whole-genome triplication in lettuce.</title>
        <authorList>
            <person name="Reyes-Chin-Wo S."/>
            <person name="Wang Z."/>
            <person name="Yang X."/>
            <person name="Kozik A."/>
            <person name="Arikit S."/>
            <person name="Song C."/>
            <person name="Xia L."/>
            <person name="Froenicke L."/>
            <person name="Lavelle D.O."/>
            <person name="Truco M.J."/>
            <person name="Xia R."/>
            <person name="Zhu S."/>
            <person name="Xu C."/>
            <person name="Xu H."/>
            <person name="Xu X."/>
            <person name="Cox K."/>
            <person name="Korf I."/>
            <person name="Meyers B.C."/>
            <person name="Michelmore R.W."/>
        </authorList>
    </citation>
    <scope>NUCLEOTIDE SEQUENCE [LARGE SCALE GENOMIC DNA]</scope>
    <source>
        <strain evidence="2">cv. Salinas</strain>
        <tissue evidence="1">Seedlings</tissue>
    </source>
</reference>
<name>A0A9R1VCN8_LACSA</name>
<dbReference type="Proteomes" id="UP000235145">
    <property type="component" value="Unassembled WGS sequence"/>
</dbReference>
<comment type="caution">
    <text evidence="1">The sequence shown here is derived from an EMBL/GenBank/DDBJ whole genome shotgun (WGS) entry which is preliminary data.</text>
</comment>
<proteinExistence type="predicted"/>
<dbReference type="EMBL" id="NBSK02000005">
    <property type="protein sequence ID" value="KAJ0202623.1"/>
    <property type="molecule type" value="Genomic_DNA"/>
</dbReference>
<keyword evidence="2" id="KW-1185">Reference proteome</keyword>
<protein>
    <submittedName>
        <fullName evidence="1">Uncharacterized protein</fullName>
    </submittedName>
</protein>
<accession>A0A9R1VCN8</accession>
<sequence length="99" mass="11499">MEIHEPSMEYWLTSDDEADNEQVKSNFYFVAGVDIPSGAPNVIEQVWSMISELGFSKTIFEYHITKIETSLEVDLKTNHDTMVNYDIFKSELQTLQLKF</sequence>